<name>A0A0T5ZYE9_UNCKA</name>
<sequence length="94" mass="10333">MPKKLIPAIEVTLAVALMGTIGGILVGVGGAILFLWFPAVPSWVTVLIVVGVFLILTAIVNALIHDERVTRMVESTFPLSPEEIKERLRSRERR</sequence>
<protein>
    <submittedName>
        <fullName evidence="2">Uncharacterized protein</fullName>
    </submittedName>
</protein>
<dbReference type="Proteomes" id="UP000051297">
    <property type="component" value="Unassembled WGS sequence"/>
</dbReference>
<feature type="transmembrane region" description="Helical" evidence="1">
    <location>
        <begin position="12"/>
        <end position="37"/>
    </location>
</feature>
<keyword evidence="1" id="KW-0472">Membrane</keyword>
<evidence type="ECO:0000313" key="3">
    <source>
        <dbReference type="Proteomes" id="UP000051297"/>
    </source>
</evidence>
<dbReference type="SUPFAM" id="SSF103473">
    <property type="entry name" value="MFS general substrate transporter"/>
    <property type="match status" value="1"/>
</dbReference>
<feature type="transmembrane region" description="Helical" evidence="1">
    <location>
        <begin position="43"/>
        <end position="64"/>
    </location>
</feature>
<dbReference type="InterPro" id="IPR036259">
    <property type="entry name" value="MFS_trans_sf"/>
</dbReference>
<keyword evidence="1" id="KW-1133">Transmembrane helix</keyword>
<organism evidence="2 3">
    <name type="scientific">candidate division WWE3 bacterium CSP1-7</name>
    <dbReference type="NCBI Taxonomy" id="1576480"/>
    <lineage>
        <taxon>Bacteria</taxon>
        <taxon>Katanobacteria</taxon>
    </lineage>
</organism>
<proteinExistence type="predicted"/>
<keyword evidence="1" id="KW-0812">Transmembrane</keyword>
<dbReference type="AlphaFoldDB" id="A0A0T5ZYE9"/>
<accession>A0A0T5ZYE9</accession>
<gene>
    <name evidence="2" type="ORF">XU08_C0001G0245</name>
</gene>
<evidence type="ECO:0000313" key="2">
    <source>
        <dbReference type="EMBL" id="KRT67833.1"/>
    </source>
</evidence>
<evidence type="ECO:0000256" key="1">
    <source>
        <dbReference type="SAM" id="Phobius"/>
    </source>
</evidence>
<comment type="caution">
    <text evidence="2">The sequence shown here is derived from an EMBL/GenBank/DDBJ whole genome shotgun (WGS) entry which is preliminary data.</text>
</comment>
<dbReference type="STRING" id="1576480.XU08_C0001G0245"/>
<dbReference type="EMBL" id="LDXK01000001">
    <property type="protein sequence ID" value="KRT67833.1"/>
    <property type="molecule type" value="Genomic_DNA"/>
</dbReference>
<reference evidence="2 3" key="1">
    <citation type="submission" date="2015-05" db="EMBL/GenBank/DDBJ databases">
        <title>Critical biogeochemical functions in the subsurface are associated with bacteria from new phyla and little studied lineages.</title>
        <authorList>
            <person name="Hug L.A."/>
            <person name="Thomas B.C."/>
            <person name="Sharon I."/>
            <person name="Brown C.T."/>
            <person name="Sharma R."/>
            <person name="Hettich R.L."/>
            <person name="Wilkins M.J."/>
            <person name="Williams K.H."/>
            <person name="Singh A."/>
            <person name="Banfield J.F."/>
        </authorList>
    </citation>
    <scope>NUCLEOTIDE SEQUENCE [LARGE SCALE GENOMIC DNA]</scope>
    <source>
        <strain evidence="2">CSP1-7</strain>
    </source>
</reference>